<comment type="caution">
    <text evidence="5">The sequence shown here is derived from an EMBL/GenBank/DDBJ whole genome shotgun (WGS) entry which is preliminary data.</text>
</comment>
<dbReference type="AlphaFoldDB" id="A0AAD8A7V7"/>
<accession>A0AAD8A7V7</accession>
<organism evidence="5 6">
    <name type="scientific">Diploptera punctata</name>
    <name type="common">Pacific beetle cockroach</name>
    <dbReference type="NCBI Taxonomy" id="6984"/>
    <lineage>
        <taxon>Eukaryota</taxon>
        <taxon>Metazoa</taxon>
        <taxon>Ecdysozoa</taxon>
        <taxon>Arthropoda</taxon>
        <taxon>Hexapoda</taxon>
        <taxon>Insecta</taxon>
        <taxon>Pterygota</taxon>
        <taxon>Neoptera</taxon>
        <taxon>Polyneoptera</taxon>
        <taxon>Dictyoptera</taxon>
        <taxon>Blattodea</taxon>
        <taxon>Blaberoidea</taxon>
        <taxon>Blaberidae</taxon>
        <taxon>Diplopterinae</taxon>
        <taxon>Diploptera</taxon>
    </lineage>
</organism>
<dbReference type="Proteomes" id="UP001233999">
    <property type="component" value="Unassembled WGS sequence"/>
</dbReference>
<evidence type="ECO:0000256" key="1">
    <source>
        <dbReference type="ARBA" id="ARBA00007623"/>
    </source>
</evidence>
<dbReference type="PANTHER" id="PTHR10183">
    <property type="entry name" value="CALPAIN"/>
    <property type="match status" value="1"/>
</dbReference>
<dbReference type="GO" id="GO:0005737">
    <property type="term" value="C:cytoplasm"/>
    <property type="evidence" value="ECO:0007669"/>
    <property type="project" value="TreeGrafter"/>
</dbReference>
<feature type="domain" description="Calpain catalytic" evidence="4">
    <location>
        <begin position="27"/>
        <end position="183"/>
    </location>
</feature>
<comment type="similarity">
    <text evidence="1">Belongs to the peptidase C2 family.</text>
</comment>
<feature type="non-terminal residue" evidence="5">
    <location>
        <position position="1"/>
    </location>
</feature>
<dbReference type="EMBL" id="JASPKZ010003082">
    <property type="protein sequence ID" value="KAJ9593988.1"/>
    <property type="molecule type" value="Genomic_DNA"/>
</dbReference>
<evidence type="ECO:0000313" key="6">
    <source>
        <dbReference type="Proteomes" id="UP001233999"/>
    </source>
</evidence>
<feature type="compositionally biased region" description="Gly residues" evidence="3">
    <location>
        <begin position="74"/>
        <end position="85"/>
    </location>
</feature>
<protein>
    <recommendedName>
        <fullName evidence="4">Calpain catalytic domain-containing protein</fullName>
    </recommendedName>
</protein>
<evidence type="ECO:0000313" key="5">
    <source>
        <dbReference type="EMBL" id="KAJ9593988.1"/>
    </source>
</evidence>
<comment type="caution">
    <text evidence="2">Lacks conserved residue(s) required for the propagation of feature annotation.</text>
</comment>
<dbReference type="SMART" id="SM00230">
    <property type="entry name" value="CysPc"/>
    <property type="match status" value="1"/>
</dbReference>
<gene>
    <name evidence="5" type="ORF">L9F63_014583</name>
</gene>
<evidence type="ECO:0000259" key="4">
    <source>
        <dbReference type="PROSITE" id="PS50203"/>
    </source>
</evidence>
<dbReference type="PANTHER" id="PTHR10183:SF424">
    <property type="entry name" value="CALPAIN-B-LIKE PROTEIN"/>
    <property type="match status" value="1"/>
</dbReference>
<reference evidence="5" key="1">
    <citation type="journal article" date="2023" name="IScience">
        <title>Live-bearing cockroach genome reveals convergent evolutionary mechanisms linked to viviparity in insects and beyond.</title>
        <authorList>
            <person name="Fouks B."/>
            <person name="Harrison M.C."/>
            <person name="Mikhailova A.A."/>
            <person name="Marchal E."/>
            <person name="English S."/>
            <person name="Carruthers M."/>
            <person name="Jennings E.C."/>
            <person name="Chiamaka E.L."/>
            <person name="Frigard R.A."/>
            <person name="Pippel M."/>
            <person name="Attardo G.M."/>
            <person name="Benoit J.B."/>
            <person name="Bornberg-Bauer E."/>
            <person name="Tobe S.S."/>
        </authorList>
    </citation>
    <scope>NUCLEOTIDE SEQUENCE</scope>
    <source>
        <strain evidence="5">Stay&amp;Tobe</strain>
    </source>
</reference>
<dbReference type="PROSITE" id="PS50203">
    <property type="entry name" value="CALPAIN_CAT"/>
    <property type="match status" value="1"/>
</dbReference>
<feature type="region of interest" description="Disordered" evidence="3">
    <location>
        <begin position="64"/>
        <end position="89"/>
    </location>
</feature>
<dbReference type="Pfam" id="PF00648">
    <property type="entry name" value="Peptidase_C2"/>
    <property type="match status" value="1"/>
</dbReference>
<dbReference type="GO" id="GO:0006508">
    <property type="term" value="P:proteolysis"/>
    <property type="evidence" value="ECO:0007669"/>
    <property type="project" value="InterPro"/>
</dbReference>
<keyword evidence="6" id="KW-1185">Reference proteome</keyword>
<evidence type="ECO:0000256" key="2">
    <source>
        <dbReference type="PROSITE-ProRule" id="PRU00239"/>
    </source>
</evidence>
<proteinExistence type="inferred from homology"/>
<dbReference type="GO" id="GO:0004198">
    <property type="term" value="F:calcium-dependent cysteine-type endopeptidase activity"/>
    <property type="evidence" value="ECO:0007669"/>
    <property type="project" value="InterPro"/>
</dbReference>
<reference evidence="5" key="2">
    <citation type="submission" date="2023-05" db="EMBL/GenBank/DDBJ databases">
        <authorList>
            <person name="Fouks B."/>
        </authorList>
    </citation>
    <scope>NUCLEOTIDE SEQUENCE</scope>
    <source>
        <strain evidence="5">Stay&amp;Tobe</strain>
        <tissue evidence="5">Testes</tissue>
    </source>
</reference>
<dbReference type="SUPFAM" id="SSF54001">
    <property type="entry name" value="Cysteine proteinases"/>
    <property type="match status" value="1"/>
</dbReference>
<dbReference type="InterPro" id="IPR022684">
    <property type="entry name" value="Calpain_cysteine_protease"/>
</dbReference>
<dbReference type="InterPro" id="IPR001300">
    <property type="entry name" value="Peptidase_C2_calpain_cat"/>
</dbReference>
<name>A0AAD8A7V7_DIPPU</name>
<sequence>YWTTERPRGAQTHYNAVRRMCRERGVLFEDPEFPPGPRALYHHKKPAMHPIVWMRPGEMCQRPRFITSENGNGSTSGAGGGGAAEGGRLDVEAGEMGDPWLLAAISSLTLTPRFLDRVVPPDQTFDPATYCGVFRFRFWHFGEWKDVLVDDRLPTYRGRLIYTHCTNPTEFWAALLEKAYANFMQEDVRLSFTEDRNGMA</sequence>
<evidence type="ECO:0000256" key="3">
    <source>
        <dbReference type="SAM" id="MobiDB-lite"/>
    </source>
</evidence>
<dbReference type="InterPro" id="IPR038765">
    <property type="entry name" value="Papain-like_cys_pep_sf"/>
</dbReference>
<dbReference type="PRINTS" id="PR00704">
    <property type="entry name" value="CALPAIN"/>
</dbReference>